<dbReference type="SUPFAM" id="SSF47459">
    <property type="entry name" value="HLH, helix-loop-helix DNA-binding domain"/>
    <property type="match status" value="1"/>
</dbReference>
<dbReference type="EMBL" id="JACEIK010018332">
    <property type="protein sequence ID" value="MCE5165987.1"/>
    <property type="molecule type" value="Genomic_DNA"/>
</dbReference>
<evidence type="ECO:0000256" key="5">
    <source>
        <dbReference type="SAM" id="MobiDB-lite"/>
    </source>
</evidence>
<feature type="region of interest" description="Disordered" evidence="5">
    <location>
        <begin position="1"/>
        <end position="21"/>
    </location>
</feature>
<comment type="subcellular location">
    <subcellularLocation>
        <location evidence="1">Nucleus</location>
    </subcellularLocation>
</comment>
<keyword evidence="2" id="KW-0805">Transcription regulation</keyword>
<dbReference type="InterPro" id="IPR051358">
    <property type="entry name" value="TF_AMS/ICE1/BHLH6-like"/>
</dbReference>
<name>A0ABS8Y4J0_DATST</name>
<evidence type="ECO:0000256" key="4">
    <source>
        <dbReference type="ARBA" id="ARBA00023242"/>
    </source>
</evidence>
<evidence type="ECO:0000256" key="3">
    <source>
        <dbReference type="ARBA" id="ARBA00023163"/>
    </source>
</evidence>
<accession>A0ABS8Y4J0</accession>
<keyword evidence="3" id="KW-0804">Transcription</keyword>
<keyword evidence="4" id="KW-0539">Nucleus</keyword>
<dbReference type="Proteomes" id="UP000823775">
    <property type="component" value="Unassembled WGS sequence"/>
</dbReference>
<dbReference type="Gene3D" id="4.10.280.10">
    <property type="entry name" value="Helix-loop-helix DNA-binding domain"/>
    <property type="match status" value="1"/>
</dbReference>
<protein>
    <submittedName>
        <fullName evidence="6">Transcription factor bHLH93</fullName>
    </submittedName>
</protein>
<feature type="compositionally biased region" description="Basic and acidic residues" evidence="5">
    <location>
        <begin position="8"/>
        <end position="18"/>
    </location>
</feature>
<evidence type="ECO:0000313" key="7">
    <source>
        <dbReference type="Proteomes" id="UP000823775"/>
    </source>
</evidence>
<keyword evidence="7" id="KW-1185">Reference proteome</keyword>
<evidence type="ECO:0000256" key="2">
    <source>
        <dbReference type="ARBA" id="ARBA00023015"/>
    </source>
</evidence>
<comment type="caution">
    <text evidence="6">The sequence shown here is derived from an EMBL/GenBank/DDBJ whole genome shotgun (WGS) entry which is preliminary data.</text>
</comment>
<evidence type="ECO:0000313" key="6">
    <source>
        <dbReference type="EMBL" id="MCE5165987.1"/>
    </source>
</evidence>
<dbReference type="InterPro" id="IPR036638">
    <property type="entry name" value="HLH_DNA-bd_sf"/>
</dbReference>
<gene>
    <name evidence="6" type="primary">BHLH93_1</name>
    <name evidence="6" type="ORF">HAX54_013739</name>
</gene>
<evidence type="ECO:0000256" key="1">
    <source>
        <dbReference type="ARBA" id="ARBA00004123"/>
    </source>
</evidence>
<organism evidence="6 7">
    <name type="scientific">Datura stramonium</name>
    <name type="common">Jimsonweed</name>
    <name type="synonym">Common thornapple</name>
    <dbReference type="NCBI Taxonomy" id="4076"/>
    <lineage>
        <taxon>Eukaryota</taxon>
        <taxon>Viridiplantae</taxon>
        <taxon>Streptophyta</taxon>
        <taxon>Embryophyta</taxon>
        <taxon>Tracheophyta</taxon>
        <taxon>Spermatophyta</taxon>
        <taxon>Magnoliopsida</taxon>
        <taxon>eudicotyledons</taxon>
        <taxon>Gunneridae</taxon>
        <taxon>Pentapetalae</taxon>
        <taxon>asterids</taxon>
        <taxon>lamiids</taxon>
        <taxon>Solanales</taxon>
        <taxon>Solanaceae</taxon>
        <taxon>Solanoideae</taxon>
        <taxon>Datureae</taxon>
        <taxon>Datura</taxon>
    </lineage>
</organism>
<sequence length="66" mass="7470">MAISANVGEKKNKVRKLEGQPSKNLMAERREKALNDRLYAESIVPKISKMDRTSILGDAIDYMKDC</sequence>
<proteinExistence type="predicted"/>
<dbReference type="PANTHER" id="PTHR31945">
    <property type="entry name" value="TRANSCRIPTION FACTOR SCREAM2-RELATED"/>
    <property type="match status" value="1"/>
</dbReference>
<dbReference type="PANTHER" id="PTHR31945:SF158">
    <property type="entry name" value="TRANSCRIPTION FACTOR BHLH93-LIKE"/>
    <property type="match status" value="1"/>
</dbReference>
<reference evidence="6 7" key="1">
    <citation type="journal article" date="2021" name="BMC Genomics">
        <title>Datura genome reveals duplications of psychoactive alkaloid biosynthetic genes and high mutation rate following tissue culture.</title>
        <authorList>
            <person name="Rajewski A."/>
            <person name="Carter-House D."/>
            <person name="Stajich J."/>
            <person name="Litt A."/>
        </authorList>
    </citation>
    <scope>NUCLEOTIDE SEQUENCE [LARGE SCALE GENOMIC DNA]</scope>
    <source>
        <strain evidence="6">AR-01</strain>
    </source>
</reference>